<keyword evidence="2" id="KW-0804">Transcription</keyword>
<gene>
    <name evidence="2" type="ORF">PQR08_37085</name>
</gene>
<proteinExistence type="predicted"/>
<evidence type="ECO:0000259" key="1">
    <source>
        <dbReference type="Pfam" id="PF03118"/>
    </source>
</evidence>
<comment type="caution">
    <text evidence="2">The sequence shown here is derived from an EMBL/GenBank/DDBJ whole genome shotgun (WGS) entry which is preliminary data.</text>
</comment>
<organism evidence="2 3">
    <name type="scientific">Caballeronia jiangsuensis</name>
    <dbReference type="NCBI Taxonomy" id="1458357"/>
    <lineage>
        <taxon>Bacteria</taxon>
        <taxon>Pseudomonadati</taxon>
        <taxon>Pseudomonadota</taxon>
        <taxon>Betaproteobacteria</taxon>
        <taxon>Burkholderiales</taxon>
        <taxon>Burkholderiaceae</taxon>
        <taxon>Caballeronia</taxon>
    </lineage>
</organism>
<evidence type="ECO:0000313" key="3">
    <source>
        <dbReference type="Proteomes" id="UP001629462"/>
    </source>
</evidence>
<dbReference type="Gene3D" id="1.10.150.20">
    <property type="entry name" value="5' to 3' exonuclease, C-terminal subdomain"/>
    <property type="match status" value="1"/>
</dbReference>
<dbReference type="InterPro" id="IPR011260">
    <property type="entry name" value="RNAP_asu_C"/>
</dbReference>
<reference evidence="2 3" key="1">
    <citation type="journal article" date="2024" name="Chem. Sci.">
        <title>Discovery of megapolipeptins by genome mining of a Burkholderiales bacteria collection.</title>
        <authorList>
            <person name="Paulo B.S."/>
            <person name="Recchia M.J.J."/>
            <person name="Lee S."/>
            <person name="Fergusson C.H."/>
            <person name="Romanowski S.B."/>
            <person name="Hernandez A."/>
            <person name="Krull N."/>
            <person name="Liu D.Y."/>
            <person name="Cavanagh H."/>
            <person name="Bos A."/>
            <person name="Gray C.A."/>
            <person name="Murphy B.T."/>
            <person name="Linington R.G."/>
            <person name="Eustaquio A.S."/>
        </authorList>
    </citation>
    <scope>NUCLEOTIDE SEQUENCE [LARGE SCALE GENOMIC DNA]</scope>
    <source>
        <strain evidence="2 3">RL17-374-BIF-D</strain>
    </source>
</reference>
<keyword evidence="2" id="KW-0240">DNA-directed RNA polymerase</keyword>
<protein>
    <submittedName>
        <fullName evidence="2">DNA-directed RNA polymerase subunit alpha C-terminal domain-containing protein</fullName>
    </submittedName>
</protein>
<keyword evidence="3" id="KW-1185">Reference proteome</keyword>
<name>A0ABW9CZT6_9BURK</name>
<dbReference type="SUPFAM" id="SSF47789">
    <property type="entry name" value="C-terminal domain of RNA polymerase alpha subunit"/>
    <property type="match status" value="1"/>
</dbReference>
<dbReference type="RefSeq" id="WP_408164241.1">
    <property type="nucleotide sequence ID" value="NZ_JAQQDB010000068.1"/>
</dbReference>
<dbReference type="Proteomes" id="UP001629462">
    <property type="component" value="Unassembled WGS sequence"/>
</dbReference>
<evidence type="ECO:0000313" key="2">
    <source>
        <dbReference type="EMBL" id="MFM0523042.1"/>
    </source>
</evidence>
<sequence length="214" mass="23559">MTDKSTKTRLDELAVQAIALAQEPGSSTEATVRQFLHVRELFEHAHDLGARANAAPDLPAPDDDERRLLLAKPIDQMDLTVRAVNSVIACGIETVGDLVARTAEDLFHAPHLGRKSLEDIVNMLADHGLKLADDVRVLNGAEAPEIVSAGIERDVAGLDEVAARYLVDRPLRPAAEIQRALDEFVGTLTFRYALTHRRARLTAQRYVRKRFGLA</sequence>
<feature type="domain" description="RNA polymerase alpha subunit C-terminal" evidence="1">
    <location>
        <begin position="65"/>
        <end position="125"/>
    </location>
</feature>
<dbReference type="Pfam" id="PF03118">
    <property type="entry name" value="RNA_pol_A_CTD"/>
    <property type="match status" value="1"/>
</dbReference>
<dbReference type="GO" id="GO:0000428">
    <property type="term" value="C:DNA-directed RNA polymerase complex"/>
    <property type="evidence" value="ECO:0007669"/>
    <property type="project" value="UniProtKB-KW"/>
</dbReference>
<accession>A0ABW9CZT6</accession>
<dbReference type="EMBL" id="JAQQDB010000068">
    <property type="protein sequence ID" value="MFM0523042.1"/>
    <property type="molecule type" value="Genomic_DNA"/>
</dbReference>